<gene>
    <name evidence="4" type="ORF">Esi_0099_0007</name>
</gene>
<feature type="region of interest" description="Disordered" evidence="2">
    <location>
        <begin position="1"/>
        <end position="50"/>
    </location>
</feature>
<dbReference type="eggNOG" id="ENOG502QPXR">
    <property type="taxonomic scope" value="Eukaryota"/>
</dbReference>
<feature type="domain" description="SWIM-type" evidence="3">
    <location>
        <begin position="506"/>
        <end position="541"/>
    </location>
</feature>
<dbReference type="EMBL" id="FN649742">
    <property type="protein sequence ID" value="CBN75424.1"/>
    <property type="molecule type" value="Genomic_DNA"/>
</dbReference>
<evidence type="ECO:0000313" key="5">
    <source>
        <dbReference type="Proteomes" id="UP000002630"/>
    </source>
</evidence>
<evidence type="ECO:0000256" key="1">
    <source>
        <dbReference type="PROSITE-ProRule" id="PRU00325"/>
    </source>
</evidence>
<sequence>MMKGKTTRGGRGGGGADRRETREKRTTVQTSIWIETPGNRPECPRRGSSPSPIKAAIITAAESRLKAATRTRTLGEDEETTHNDNCVIARNASIQCCSVGLLRCSSCWRCGSLCGLPCTSPPRTATTAADIDHQPSAGNAAAIVHGAEKPRDAADAYEEVMAATADGGVCEIKMDDSGRLTHIWWQTKEQVALWNRYGHVALYDDTAVKNRYRMPLGVLAVVDSEYRTRIVGQSITADTTTDTFLWMLKSALESRGKQPDTFIQDADAAMTAAVREVFPDALARRNLWHLNQNVIKALAKVLGGYMKPFMDEFRCVRQQLSLAKFERKFNALIEKYPKAEKYMQVVYDDRARWAEYVSPLVFSVGSWTTSRVEGQNALIRDRCNSRSSLLDVAKYFSGIICSQKDAAMLRDAIDHLPPNRMAAPPATAFKSVLESCEFSIAGWPRRFMEQEMTAAITFCQMGGGEVDGPERAAASGRTFEYIEDKLCDAIYVFGIHEQRDDKAFDYLVLLFSDGSHLCQCRTLQTLRLFCRHVWAAMMYSPRFRFHVGLLHEHWLTEKARGTPQQDWPDVARPRWVVSNRHAAREVDGAAGEGEGEGVGGCSGRWKSFVGSSQTVQTVLLDLKEKGPTDQDRQVLYADVTKKLGQASEYFV</sequence>
<keyword evidence="1" id="KW-0862">Zinc</keyword>
<evidence type="ECO:0000259" key="3">
    <source>
        <dbReference type="PROSITE" id="PS50966"/>
    </source>
</evidence>
<dbReference type="GO" id="GO:0008270">
    <property type="term" value="F:zinc ion binding"/>
    <property type="evidence" value="ECO:0007669"/>
    <property type="project" value="UniProtKB-KW"/>
</dbReference>
<keyword evidence="1" id="KW-0479">Metal-binding</keyword>
<dbReference type="InterPro" id="IPR031052">
    <property type="entry name" value="FHY3/FAR1"/>
</dbReference>
<organism evidence="4 5">
    <name type="scientific">Ectocarpus siliculosus</name>
    <name type="common">Brown alga</name>
    <name type="synonym">Conferva siliculosa</name>
    <dbReference type="NCBI Taxonomy" id="2880"/>
    <lineage>
        <taxon>Eukaryota</taxon>
        <taxon>Sar</taxon>
        <taxon>Stramenopiles</taxon>
        <taxon>Ochrophyta</taxon>
        <taxon>PX clade</taxon>
        <taxon>Phaeophyceae</taxon>
        <taxon>Ectocarpales</taxon>
        <taxon>Ectocarpaceae</taxon>
        <taxon>Ectocarpus</taxon>
    </lineage>
</organism>
<dbReference type="InParanoid" id="D8LU83"/>
<dbReference type="OrthoDB" id="2348750at2759"/>
<dbReference type="GO" id="GO:0006355">
    <property type="term" value="P:regulation of DNA-templated transcription"/>
    <property type="evidence" value="ECO:0007669"/>
    <property type="project" value="InterPro"/>
</dbReference>
<name>D8LU83_ECTSI</name>
<dbReference type="AlphaFoldDB" id="D8LU83"/>
<reference evidence="4 5" key="1">
    <citation type="journal article" date="2010" name="Nature">
        <title>The Ectocarpus genome and the independent evolution of multicellularity in brown algae.</title>
        <authorList>
            <person name="Cock J.M."/>
            <person name="Sterck L."/>
            <person name="Rouze P."/>
            <person name="Scornet D."/>
            <person name="Allen A.E."/>
            <person name="Amoutzias G."/>
            <person name="Anthouard V."/>
            <person name="Artiguenave F."/>
            <person name="Aury J.M."/>
            <person name="Badger J.H."/>
            <person name="Beszteri B."/>
            <person name="Billiau K."/>
            <person name="Bonnet E."/>
            <person name="Bothwell J.H."/>
            <person name="Bowler C."/>
            <person name="Boyen C."/>
            <person name="Brownlee C."/>
            <person name="Carrano C.J."/>
            <person name="Charrier B."/>
            <person name="Cho G.Y."/>
            <person name="Coelho S.M."/>
            <person name="Collen J."/>
            <person name="Corre E."/>
            <person name="Da Silva C."/>
            <person name="Delage L."/>
            <person name="Delaroque N."/>
            <person name="Dittami S.M."/>
            <person name="Doulbeau S."/>
            <person name="Elias M."/>
            <person name="Farnham G."/>
            <person name="Gachon C.M."/>
            <person name="Gschloessl B."/>
            <person name="Heesch S."/>
            <person name="Jabbari K."/>
            <person name="Jubin C."/>
            <person name="Kawai H."/>
            <person name="Kimura K."/>
            <person name="Kloareg B."/>
            <person name="Kupper F.C."/>
            <person name="Lang D."/>
            <person name="Le Bail A."/>
            <person name="Leblanc C."/>
            <person name="Lerouge P."/>
            <person name="Lohr M."/>
            <person name="Lopez P.J."/>
            <person name="Martens C."/>
            <person name="Maumus F."/>
            <person name="Michel G."/>
            <person name="Miranda-Saavedra D."/>
            <person name="Morales J."/>
            <person name="Moreau H."/>
            <person name="Motomura T."/>
            <person name="Nagasato C."/>
            <person name="Napoli C.A."/>
            <person name="Nelson D.R."/>
            <person name="Nyvall-Collen P."/>
            <person name="Peters A.F."/>
            <person name="Pommier C."/>
            <person name="Potin P."/>
            <person name="Poulain J."/>
            <person name="Quesneville H."/>
            <person name="Read B."/>
            <person name="Rensing S.A."/>
            <person name="Ritter A."/>
            <person name="Rousvoal S."/>
            <person name="Samanta M."/>
            <person name="Samson G."/>
            <person name="Schroeder D.C."/>
            <person name="Segurens B."/>
            <person name="Strittmatter M."/>
            <person name="Tonon T."/>
            <person name="Tregear J.W."/>
            <person name="Valentin K."/>
            <person name="von Dassow P."/>
            <person name="Yamagishi T."/>
            <person name="Van de Peer Y."/>
            <person name="Wincker P."/>
        </authorList>
    </citation>
    <scope>NUCLEOTIDE SEQUENCE [LARGE SCALE GENOMIC DNA]</scope>
    <source>
        <strain evidence="5">Ec32 / CCAP1310/4</strain>
    </source>
</reference>
<dbReference type="PANTHER" id="PTHR31669">
    <property type="entry name" value="PROTEIN FAR1-RELATED SEQUENCE 10-RELATED"/>
    <property type="match status" value="1"/>
</dbReference>
<protein>
    <recommendedName>
        <fullName evidence="3">SWIM-type domain-containing protein</fullName>
    </recommendedName>
</protein>
<dbReference type="InterPro" id="IPR007527">
    <property type="entry name" value="Znf_SWIM"/>
</dbReference>
<dbReference type="EMBL" id="FN649232">
    <property type="protein sequence ID" value="CBN75424.1"/>
    <property type="molecule type" value="Genomic_DNA"/>
</dbReference>
<dbReference type="Pfam" id="PF10551">
    <property type="entry name" value="MULE"/>
    <property type="match status" value="1"/>
</dbReference>
<proteinExistence type="predicted"/>
<evidence type="ECO:0000313" key="4">
    <source>
        <dbReference type="EMBL" id="CBN75424.1"/>
    </source>
</evidence>
<feature type="compositionally biased region" description="Basic and acidic residues" evidence="2">
    <location>
        <begin position="16"/>
        <end position="26"/>
    </location>
</feature>
<accession>D8LU83</accession>
<dbReference type="PANTHER" id="PTHR31669:SF251">
    <property type="entry name" value="PROTEIN FAR1-RELATED SEQUENCE"/>
    <property type="match status" value="1"/>
</dbReference>
<keyword evidence="1" id="KW-0863">Zinc-finger</keyword>
<dbReference type="InterPro" id="IPR018289">
    <property type="entry name" value="MULE_transposase_dom"/>
</dbReference>
<dbReference type="STRING" id="2880.D8LU83"/>
<evidence type="ECO:0000256" key="2">
    <source>
        <dbReference type="SAM" id="MobiDB-lite"/>
    </source>
</evidence>
<dbReference type="PROSITE" id="PS50966">
    <property type="entry name" value="ZF_SWIM"/>
    <property type="match status" value="1"/>
</dbReference>
<keyword evidence="5" id="KW-1185">Reference proteome</keyword>
<dbReference type="Proteomes" id="UP000002630">
    <property type="component" value="Linkage Group LG17"/>
</dbReference>